<reference evidence="3 4" key="1">
    <citation type="submission" date="2017-06" db="EMBL/GenBank/DDBJ databases">
        <title>Comparative genomic analysis of Ambrosia Fusariam Clade fungi.</title>
        <authorList>
            <person name="Stajich J.E."/>
            <person name="Carrillo J."/>
            <person name="Kijimoto T."/>
            <person name="Eskalen A."/>
            <person name="O'Donnell K."/>
            <person name="Kasson M."/>
        </authorList>
    </citation>
    <scope>NUCLEOTIDE SEQUENCE [LARGE SCALE GENOMIC DNA]</scope>
    <source>
        <strain evidence="3 4">NRRL62606</strain>
    </source>
</reference>
<feature type="region of interest" description="Disordered" evidence="1">
    <location>
        <begin position="699"/>
        <end position="719"/>
    </location>
</feature>
<name>A0A428SMJ7_9HYPO</name>
<feature type="region of interest" description="Disordered" evidence="1">
    <location>
        <begin position="810"/>
        <end position="908"/>
    </location>
</feature>
<feature type="compositionally biased region" description="Basic residues" evidence="1">
    <location>
        <begin position="882"/>
        <end position="892"/>
    </location>
</feature>
<proteinExistence type="predicted"/>
<feature type="compositionally biased region" description="Basic and acidic residues" evidence="1">
    <location>
        <begin position="893"/>
        <end position="908"/>
    </location>
</feature>
<dbReference type="SUPFAM" id="SSF56112">
    <property type="entry name" value="Protein kinase-like (PK-like)"/>
    <property type="match status" value="1"/>
</dbReference>
<feature type="region of interest" description="Disordered" evidence="1">
    <location>
        <begin position="329"/>
        <end position="360"/>
    </location>
</feature>
<protein>
    <recommendedName>
        <fullName evidence="2">Protein kinase domain-containing protein</fullName>
    </recommendedName>
</protein>
<dbReference type="EMBL" id="NKCL01000005">
    <property type="protein sequence ID" value="RSL90992.1"/>
    <property type="molecule type" value="Genomic_DNA"/>
</dbReference>
<evidence type="ECO:0000256" key="1">
    <source>
        <dbReference type="SAM" id="MobiDB-lite"/>
    </source>
</evidence>
<feature type="domain" description="Protein kinase" evidence="2">
    <location>
        <begin position="1"/>
        <end position="247"/>
    </location>
</feature>
<feature type="compositionally biased region" description="Basic and acidic residues" evidence="1">
    <location>
        <begin position="395"/>
        <end position="408"/>
    </location>
</feature>
<dbReference type="InterPro" id="IPR000719">
    <property type="entry name" value="Prot_kinase_dom"/>
</dbReference>
<dbReference type="PROSITE" id="PS50011">
    <property type="entry name" value="PROTEIN_KINASE_DOM"/>
    <property type="match status" value="1"/>
</dbReference>
<feature type="compositionally biased region" description="Acidic residues" evidence="1">
    <location>
        <begin position="428"/>
        <end position="442"/>
    </location>
</feature>
<organism evidence="3 4">
    <name type="scientific">Fusarium floridanum</name>
    <dbReference type="NCBI Taxonomy" id="1325733"/>
    <lineage>
        <taxon>Eukaryota</taxon>
        <taxon>Fungi</taxon>
        <taxon>Dikarya</taxon>
        <taxon>Ascomycota</taxon>
        <taxon>Pezizomycotina</taxon>
        <taxon>Sordariomycetes</taxon>
        <taxon>Hypocreomycetidae</taxon>
        <taxon>Hypocreales</taxon>
        <taxon>Nectriaceae</taxon>
        <taxon>Fusarium</taxon>
        <taxon>Fusarium solani species complex</taxon>
    </lineage>
</organism>
<dbReference type="AlphaFoldDB" id="A0A428SMJ7"/>
<dbReference type="Gene3D" id="3.30.200.20">
    <property type="entry name" value="Phosphorylase Kinase, domain 1"/>
    <property type="match status" value="1"/>
</dbReference>
<dbReference type="GO" id="GO:0004672">
    <property type="term" value="F:protein kinase activity"/>
    <property type="evidence" value="ECO:0007669"/>
    <property type="project" value="InterPro"/>
</dbReference>
<dbReference type="GO" id="GO:0005524">
    <property type="term" value="F:ATP binding"/>
    <property type="evidence" value="ECO:0007669"/>
    <property type="project" value="InterPro"/>
</dbReference>
<dbReference type="PANTHER" id="PTHR24347">
    <property type="entry name" value="SERINE/THREONINE-PROTEIN KINASE"/>
    <property type="match status" value="1"/>
</dbReference>
<feature type="compositionally biased region" description="Polar residues" evidence="1">
    <location>
        <begin position="375"/>
        <end position="391"/>
    </location>
</feature>
<dbReference type="InterPro" id="IPR011009">
    <property type="entry name" value="Kinase-like_dom_sf"/>
</dbReference>
<comment type="caution">
    <text evidence="3">The sequence shown here is derived from an EMBL/GenBank/DDBJ whole genome shotgun (WGS) entry which is preliminary data.</text>
</comment>
<feature type="compositionally biased region" description="Basic and acidic residues" evidence="1">
    <location>
        <begin position="840"/>
        <end position="850"/>
    </location>
</feature>
<evidence type="ECO:0000313" key="4">
    <source>
        <dbReference type="Proteomes" id="UP000287972"/>
    </source>
</evidence>
<feature type="region of interest" description="Disordered" evidence="1">
    <location>
        <begin position="373"/>
        <end position="450"/>
    </location>
</feature>
<dbReference type="Pfam" id="PF00069">
    <property type="entry name" value="Pkinase"/>
    <property type="match status" value="1"/>
</dbReference>
<keyword evidence="4" id="KW-1185">Reference proteome</keyword>
<feature type="compositionally biased region" description="Basic and acidic residues" evidence="1">
    <location>
        <begin position="858"/>
        <end position="872"/>
    </location>
</feature>
<gene>
    <name evidence="3" type="ORF">CEP51_000459</name>
</gene>
<sequence>MSSKRPLVSDLVRDSKINTEFLESCIQHVFHEAGQSLKQRLIRREERWVRQRYLGQGAYGTVYLEKRQDGGTEELRAVKELKKSVGAGQELDYARELEAIMKFSHPRYRHCFNIMVVTKGPNWFVKIADFGISRRRHQDVTTSLTLQRGTLGFAAPEALGVESEATYSFWVDMWSLGAVAYRILTNTSAFLSLSDLFRYTSGMLEFPEDKLMSQNVSELGRGFIIKLMQPVPEARLSAVQAMLDPWFTTPLATSEDSSNIPHSTAVEEHDITDVSMPSKAWSTDDQTTVSTPVPITTRQYHQVTDLTMVSKTRSPENLTAIVAHRTASPFSKSNYQPPSVEDCSDDNDQSGPLPKLPSDSKWVLDLEDDIDNDTASETNATTSWDDSTSVFSEPVTREDSTLPGRDDIVPFGQDQSMHTEESIKAVYTDEESEYETGTDSDSDITTSRNLAENTKDGASIYASDYLTKIRESVKKGTMVLCHGCNDHYEWEDGQIEYTDKNHMCHACLLQSLALSLISPKYMRAQGPGASSFRNILVDQRINDARAKYEKLMEHDNWTCPRGHPPKDGSLSITLGSLNSPPIWKEIVNCSSCLTETRLSGGFKERRPTSFCILCSSEISGSTCNQCEQHSVVWPFVKRMQESIDAPESWLSSVLRFACRDMEMIRRGNWMNCQTLAQFKEEQSGSETEHKEPLLNSDLADTQKLPPHQRSPGIPPPYNNPSFQQTQYAPAYNAGAQQQPHYAAPYPNQLPMISKQTSERPLSFMCENCRCVLSLLPWWTGPLPRFCFACERALLGQNQVPWNMRWGSTATSPLPPTNANPYLSPGSIPLQQPNYPTIHASHPDARDDINSRRSRPRRKENIHDRIPSAKPDEMSLSEVRQQPTKRTRARKPKAGRERGSARDDHDTRVDDAMAYIIAARKR</sequence>
<evidence type="ECO:0000313" key="3">
    <source>
        <dbReference type="EMBL" id="RSL90992.1"/>
    </source>
</evidence>
<accession>A0A428SMJ7</accession>
<evidence type="ECO:0000259" key="2">
    <source>
        <dbReference type="PROSITE" id="PS50011"/>
    </source>
</evidence>
<dbReference type="Proteomes" id="UP000287972">
    <property type="component" value="Unassembled WGS sequence"/>
</dbReference>
<dbReference type="Gene3D" id="1.10.510.10">
    <property type="entry name" value="Transferase(Phosphotransferase) domain 1"/>
    <property type="match status" value="1"/>
</dbReference>